<evidence type="ECO:0000256" key="5">
    <source>
        <dbReference type="PIRSR" id="PIRSR000350-4"/>
    </source>
</evidence>
<organism evidence="8 9">
    <name type="scientific">Neolewinella litorea</name>
    <dbReference type="NCBI Taxonomy" id="2562452"/>
    <lineage>
        <taxon>Bacteria</taxon>
        <taxon>Pseudomonadati</taxon>
        <taxon>Bacteroidota</taxon>
        <taxon>Saprospiria</taxon>
        <taxon>Saprospirales</taxon>
        <taxon>Lewinellaceae</taxon>
        <taxon>Neolewinella</taxon>
    </lineage>
</organism>
<protein>
    <submittedName>
        <fullName evidence="8">NAD(P)/FAD-dependent oxidoreductase</fullName>
    </submittedName>
</protein>
<reference evidence="8 9" key="1">
    <citation type="submission" date="2019-04" db="EMBL/GenBank/DDBJ databases">
        <title>Lewinella litorea sp. nov., isolated from a marine sand.</title>
        <authorList>
            <person name="Yoon J.-H."/>
        </authorList>
    </citation>
    <scope>NUCLEOTIDE SEQUENCE [LARGE SCALE GENOMIC DNA]</scope>
    <source>
        <strain evidence="8 9">HSMS-39</strain>
    </source>
</reference>
<feature type="binding site" evidence="4">
    <location>
        <position position="264"/>
    </location>
    <ligand>
        <name>NAD(+)</name>
        <dbReference type="ChEBI" id="CHEBI:57540"/>
    </ligand>
</feature>
<dbReference type="InterPro" id="IPR001100">
    <property type="entry name" value="Pyr_nuc-diS_OxRdtase"/>
</dbReference>
<evidence type="ECO:0000256" key="4">
    <source>
        <dbReference type="PIRSR" id="PIRSR000350-3"/>
    </source>
</evidence>
<evidence type="ECO:0000256" key="1">
    <source>
        <dbReference type="ARBA" id="ARBA00007532"/>
    </source>
</evidence>
<dbReference type="PRINTS" id="PR00368">
    <property type="entry name" value="FADPNR"/>
</dbReference>
<feature type="domain" description="Pyridine nucleotide-disulphide oxidoreductase dimerisation" evidence="6">
    <location>
        <begin position="341"/>
        <end position="448"/>
    </location>
</feature>
<comment type="caution">
    <text evidence="8">The sequence shown here is derived from an EMBL/GenBank/DDBJ whole genome shotgun (WGS) entry which is preliminary data.</text>
</comment>
<dbReference type="Pfam" id="PF07992">
    <property type="entry name" value="Pyr_redox_2"/>
    <property type="match status" value="1"/>
</dbReference>
<comment type="cofactor">
    <cofactor evidence="4">
        <name>FAD</name>
        <dbReference type="ChEBI" id="CHEBI:57692"/>
    </cofactor>
    <text evidence="4">Binds 1 FAD per subunit.</text>
</comment>
<dbReference type="InterPro" id="IPR004099">
    <property type="entry name" value="Pyr_nucl-diS_OxRdtase_dimer"/>
</dbReference>
<dbReference type="SUPFAM" id="SSF51905">
    <property type="entry name" value="FAD/NAD(P)-binding domain"/>
    <property type="match status" value="1"/>
</dbReference>
<feature type="domain" description="FAD/NAD(P)-binding" evidence="7">
    <location>
        <begin position="6"/>
        <end position="319"/>
    </location>
</feature>
<dbReference type="GO" id="GO:0000166">
    <property type="term" value="F:nucleotide binding"/>
    <property type="evidence" value="ECO:0007669"/>
    <property type="project" value="UniProtKB-KW"/>
</dbReference>
<feature type="binding site" evidence="4">
    <location>
        <begin position="173"/>
        <end position="180"/>
    </location>
    <ligand>
        <name>NAD(+)</name>
        <dbReference type="ChEBI" id="CHEBI:57540"/>
    </ligand>
</feature>
<evidence type="ECO:0000313" key="9">
    <source>
        <dbReference type="Proteomes" id="UP000308528"/>
    </source>
</evidence>
<dbReference type="PANTHER" id="PTHR43014:SF5">
    <property type="entry name" value="GLUTATHIONE REDUCTASE (NADPH)"/>
    <property type="match status" value="1"/>
</dbReference>
<evidence type="ECO:0000259" key="7">
    <source>
        <dbReference type="Pfam" id="PF07992"/>
    </source>
</evidence>
<dbReference type="PIRSF" id="PIRSF000350">
    <property type="entry name" value="Mercury_reductase_MerA"/>
    <property type="match status" value="1"/>
</dbReference>
<keyword evidence="4" id="KW-0520">NAD</keyword>
<dbReference type="OrthoDB" id="9800167at2"/>
<evidence type="ECO:0000313" key="8">
    <source>
        <dbReference type="EMBL" id="THH41927.1"/>
    </source>
</evidence>
<dbReference type="GO" id="GO:0016491">
    <property type="term" value="F:oxidoreductase activity"/>
    <property type="evidence" value="ECO:0007669"/>
    <property type="project" value="InterPro"/>
</dbReference>
<dbReference type="AlphaFoldDB" id="A0A4S4NRU1"/>
<dbReference type="InterPro" id="IPR036188">
    <property type="entry name" value="FAD/NAD-bd_sf"/>
</dbReference>
<proteinExistence type="inferred from homology"/>
<keyword evidence="2" id="KW-0285">Flavoprotein</keyword>
<evidence type="ECO:0000256" key="2">
    <source>
        <dbReference type="ARBA" id="ARBA00022630"/>
    </source>
</evidence>
<evidence type="ECO:0000259" key="6">
    <source>
        <dbReference type="Pfam" id="PF02852"/>
    </source>
</evidence>
<dbReference type="PRINTS" id="PR00411">
    <property type="entry name" value="PNDRDTASEI"/>
</dbReference>
<dbReference type="Proteomes" id="UP000308528">
    <property type="component" value="Unassembled WGS sequence"/>
</dbReference>
<dbReference type="SUPFAM" id="SSF55424">
    <property type="entry name" value="FAD/NAD-linked reductases, dimerisation (C-terminal) domain"/>
    <property type="match status" value="1"/>
</dbReference>
<sequence>MSNKHYEILVVGAGSAGQSVAVAAAKAGKTVAIAEGRAYGGTCPLRGCDPKLVLHAAAETMYRLHRLSGKGFTRAPGFAWEDLMNWKRSFTEPIPEKSRQRMRESGVEVYQDYASFVDEHTLKIGGTTVRADTIILATGMRPAPLDIPGSEHLLTSDDFLDMPDLSAEMVIVGGGYIGTEIAHISQALGCQVTVVATGPTPLEKFDDDLADLLRQADEDRGMRYHLNSRVVAVKQAEDRFAVEIEDAGGQRTTVRTDRVIHCAGRIANTERLNLEGAGIETDEKGRIKVDRRLRTNLSHVYALGDCAGTGLPLTPVASHASAVLNDNLFFEGDRDLDYYPIPTVAFALPGMAAVGMTAEEVEGSGRNISTHFRVNTDWFHPRHLNASVSAFKVFVDDDKGVVVGAHLLGPDATELINLLYVAIRQKILIQDLQHMIFAYPTAASMVQSMVKA</sequence>
<feature type="binding site" evidence="4">
    <location>
        <position position="305"/>
    </location>
    <ligand>
        <name>NAD(+)</name>
        <dbReference type="ChEBI" id="CHEBI:57540"/>
    </ligand>
</feature>
<gene>
    <name evidence="8" type="ORF">E4021_04885</name>
</gene>
<dbReference type="InterPro" id="IPR023753">
    <property type="entry name" value="FAD/NAD-binding_dom"/>
</dbReference>
<dbReference type="InterPro" id="IPR016156">
    <property type="entry name" value="FAD/NAD-linked_Rdtase_dimer_sf"/>
</dbReference>
<dbReference type="EMBL" id="SRSF01000001">
    <property type="protein sequence ID" value="THH41927.1"/>
    <property type="molecule type" value="Genomic_DNA"/>
</dbReference>
<evidence type="ECO:0000256" key="3">
    <source>
        <dbReference type="ARBA" id="ARBA00022827"/>
    </source>
</evidence>
<dbReference type="Pfam" id="PF02852">
    <property type="entry name" value="Pyr_redox_dim"/>
    <property type="match status" value="1"/>
</dbReference>
<accession>A0A4S4NRU1</accession>
<dbReference type="Gene3D" id="3.50.50.60">
    <property type="entry name" value="FAD/NAD(P)-binding domain"/>
    <property type="match status" value="2"/>
</dbReference>
<dbReference type="RefSeq" id="WP_136456898.1">
    <property type="nucleotide sequence ID" value="NZ_SRSF01000001.1"/>
</dbReference>
<dbReference type="Gene3D" id="3.30.390.30">
    <property type="match status" value="1"/>
</dbReference>
<keyword evidence="3 4" id="KW-0274">FAD</keyword>
<name>A0A4S4NRU1_9BACT</name>
<keyword evidence="9" id="KW-1185">Reference proteome</keyword>
<comment type="similarity">
    <text evidence="1">Belongs to the class-I pyridine nucleotide-disulfide oxidoreductase family.</text>
</comment>
<feature type="disulfide bond" description="Redox-active" evidence="5">
    <location>
        <begin position="43"/>
        <end position="48"/>
    </location>
</feature>
<keyword evidence="4" id="KW-0547">Nucleotide-binding</keyword>
<dbReference type="PANTHER" id="PTHR43014">
    <property type="entry name" value="MERCURIC REDUCTASE"/>
    <property type="match status" value="1"/>
</dbReference>